<evidence type="ECO:0000256" key="7">
    <source>
        <dbReference type="ARBA" id="ARBA00023136"/>
    </source>
</evidence>
<feature type="transmembrane region" description="Helical" evidence="9">
    <location>
        <begin position="54"/>
        <end position="74"/>
    </location>
</feature>
<dbReference type="PANTHER" id="PTHR35011:SF2">
    <property type="entry name" value="2,3-DIKETO-L-GULONATE TRAP TRANSPORTER SMALL PERMEASE PROTEIN YIAM"/>
    <property type="match status" value="1"/>
</dbReference>
<feature type="transmembrane region" description="Helical" evidence="9">
    <location>
        <begin position="133"/>
        <end position="160"/>
    </location>
</feature>
<dbReference type="PANTHER" id="PTHR35011">
    <property type="entry name" value="2,3-DIKETO-L-GULONATE TRAP TRANSPORTER SMALL PERMEASE PROTEIN YIAM"/>
    <property type="match status" value="1"/>
</dbReference>
<keyword evidence="7 9" id="KW-0472">Membrane</keyword>
<keyword evidence="3" id="KW-1003">Cell membrane</keyword>
<proteinExistence type="inferred from homology"/>
<dbReference type="InterPro" id="IPR055348">
    <property type="entry name" value="DctQ"/>
</dbReference>
<comment type="function">
    <text evidence="9">Part of the tripartite ATP-independent periplasmic (TRAP) transport system.</text>
</comment>
<evidence type="ECO:0000256" key="3">
    <source>
        <dbReference type="ARBA" id="ARBA00022475"/>
    </source>
</evidence>
<name>A0A2P7R6J0_9GAMM</name>
<feature type="transmembrane region" description="Helical" evidence="9">
    <location>
        <begin position="95"/>
        <end position="113"/>
    </location>
</feature>
<feature type="domain" description="Tripartite ATP-independent periplasmic transporters DctQ component" evidence="10">
    <location>
        <begin position="29"/>
        <end position="158"/>
    </location>
</feature>
<evidence type="ECO:0000256" key="1">
    <source>
        <dbReference type="ARBA" id="ARBA00004429"/>
    </source>
</evidence>
<evidence type="ECO:0000256" key="9">
    <source>
        <dbReference type="RuleBase" id="RU369079"/>
    </source>
</evidence>
<accession>A0A2P7R6J0</accession>
<dbReference type="Pfam" id="PF04290">
    <property type="entry name" value="DctQ"/>
    <property type="match status" value="1"/>
</dbReference>
<evidence type="ECO:0000259" key="10">
    <source>
        <dbReference type="Pfam" id="PF04290"/>
    </source>
</evidence>
<evidence type="ECO:0000313" key="12">
    <source>
        <dbReference type="Proteomes" id="UP000242181"/>
    </source>
</evidence>
<keyword evidence="5 9" id="KW-0812">Transmembrane</keyword>
<comment type="similarity">
    <text evidence="8 9">Belongs to the TRAP transporter small permease family.</text>
</comment>
<organism evidence="11 12">
    <name type="scientific">Zobellella taiwanensis</name>
    <dbReference type="NCBI Taxonomy" id="347535"/>
    <lineage>
        <taxon>Bacteria</taxon>
        <taxon>Pseudomonadati</taxon>
        <taxon>Pseudomonadota</taxon>
        <taxon>Gammaproteobacteria</taxon>
        <taxon>Aeromonadales</taxon>
        <taxon>Aeromonadaceae</taxon>
        <taxon>Zobellella</taxon>
    </lineage>
</organism>
<evidence type="ECO:0000256" key="2">
    <source>
        <dbReference type="ARBA" id="ARBA00022448"/>
    </source>
</evidence>
<dbReference type="GO" id="GO:0015740">
    <property type="term" value="P:C4-dicarboxylate transport"/>
    <property type="evidence" value="ECO:0007669"/>
    <property type="project" value="TreeGrafter"/>
</dbReference>
<dbReference type="GO" id="GO:0022857">
    <property type="term" value="F:transmembrane transporter activity"/>
    <property type="evidence" value="ECO:0007669"/>
    <property type="project" value="UniProtKB-UniRule"/>
</dbReference>
<dbReference type="OrthoDB" id="9791324at2"/>
<evidence type="ECO:0000313" key="11">
    <source>
        <dbReference type="EMBL" id="PSJ45829.1"/>
    </source>
</evidence>
<evidence type="ECO:0000256" key="4">
    <source>
        <dbReference type="ARBA" id="ARBA00022519"/>
    </source>
</evidence>
<keyword evidence="6 9" id="KW-1133">Transmembrane helix</keyword>
<comment type="caution">
    <text evidence="11">The sequence shown here is derived from an EMBL/GenBank/DDBJ whole genome shotgun (WGS) entry which is preliminary data.</text>
</comment>
<comment type="subunit">
    <text evidence="9">The complex comprises the extracytoplasmic solute receptor protein and the two transmembrane proteins.</text>
</comment>
<evidence type="ECO:0000256" key="8">
    <source>
        <dbReference type="ARBA" id="ARBA00038436"/>
    </source>
</evidence>
<dbReference type="Proteomes" id="UP000242181">
    <property type="component" value="Unassembled WGS sequence"/>
</dbReference>
<dbReference type="InterPro" id="IPR007387">
    <property type="entry name" value="TRAP_DctQ"/>
</dbReference>
<dbReference type="AlphaFoldDB" id="A0A2P7R6J0"/>
<evidence type="ECO:0000256" key="5">
    <source>
        <dbReference type="ARBA" id="ARBA00022692"/>
    </source>
</evidence>
<keyword evidence="12" id="KW-1185">Reference proteome</keyword>
<dbReference type="EMBL" id="PXYH01000004">
    <property type="protein sequence ID" value="PSJ45829.1"/>
    <property type="molecule type" value="Genomic_DNA"/>
</dbReference>
<protein>
    <recommendedName>
        <fullName evidence="9">TRAP transporter small permease protein</fullName>
    </recommendedName>
</protein>
<comment type="subcellular location">
    <subcellularLocation>
        <location evidence="1 9">Cell inner membrane</location>
        <topology evidence="1 9">Multi-pass membrane protein</topology>
    </subcellularLocation>
</comment>
<sequence>MTIIGFFKKLDGILTGIEERLIYLLMASMLTIVFLAVLNRFLIQLPMSWSEEVARYLMIWAAFVGASLGVKNSVHISVDALVHAIPPAAQRMMTQLGNVLSFAFCAWFFYIGAEFIGRLMDAGQLSPALRMPIYYAYAAVPCGFALMSVRYLISFVYLFYEKSSDVRNESLNIEGAMERGKKK</sequence>
<feature type="transmembrane region" description="Helical" evidence="9">
    <location>
        <begin position="21"/>
        <end position="42"/>
    </location>
</feature>
<dbReference type="GO" id="GO:0005886">
    <property type="term" value="C:plasma membrane"/>
    <property type="evidence" value="ECO:0007669"/>
    <property type="project" value="UniProtKB-SubCell"/>
</dbReference>
<keyword evidence="4 9" id="KW-0997">Cell inner membrane</keyword>
<keyword evidence="2 9" id="KW-0813">Transport</keyword>
<evidence type="ECO:0000256" key="6">
    <source>
        <dbReference type="ARBA" id="ARBA00022989"/>
    </source>
</evidence>
<gene>
    <name evidence="11" type="ORF">C7I36_03665</name>
</gene>
<dbReference type="RefSeq" id="WP_094040487.1">
    <property type="nucleotide sequence ID" value="NZ_PXYH01000004.1"/>
</dbReference>
<reference evidence="11 12" key="1">
    <citation type="submission" date="2018-03" db="EMBL/GenBank/DDBJ databases">
        <title>The draft genome of Zobellella taiwanensis JCM 13381.</title>
        <authorList>
            <person name="Liu L."/>
            <person name="Li L."/>
            <person name="Wang T."/>
            <person name="Zhang X."/>
            <person name="Liang L."/>
        </authorList>
    </citation>
    <scope>NUCLEOTIDE SEQUENCE [LARGE SCALE GENOMIC DNA]</scope>
    <source>
        <strain evidence="11 12">JCM 13381</strain>
    </source>
</reference>